<dbReference type="Proteomes" id="UP000234271">
    <property type="component" value="Chromosome"/>
</dbReference>
<dbReference type="Gene3D" id="3.30.450.40">
    <property type="match status" value="1"/>
</dbReference>
<evidence type="ECO:0000313" key="4">
    <source>
        <dbReference type="Proteomes" id="UP000234271"/>
    </source>
</evidence>
<accession>A0A2N9YA08</accession>
<dbReference type="SUPFAM" id="SSF55781">
    <property type="entry name" value="GAF domain-like"/>
    <property type="match status" value="1"/>
</dbReference>
<evidence type="ECO:0000256" key="1">
    <source>
        <dbReference type="SAM" id="Phobius"/>
    </source>
</evidence>
<gene>
    <name evidence="3" type="ORF">BLE401_00390</name>
</gene>
<name>A0A2N9YA08_9GAMM</name>
<organism evidence="3 4">
    <name type="scientific">Beggiatoa leptomitoformis</name>
    <dbReference type="NCBI Taxonomy" id="288004"/>
    <lineage>
        <taxon>Bacteria</taxon>
        <taxon>Pseudomonadati</taxon>
        <taxon>Pseudomonadota</taxon>
        <taxon>Gammaproteobacteria</taxon>
        <taxon>Thiotrichales</taxon>
        <taxon>Thiotrichaceae</taxon>
        <taxon>Beggiatoa</taxon>
    </lineage>
</organism>
<dbReference type="EMBL" id="CP018889">
    <property type="protein sequence ID" value="AUI67303.2"/>
    <property type="molecule type" value="Genomic_DNA"/>
</dbReference>
<proteinExistence type="predicted"/>
<dbReference type="InterPro" id="IPR003018">
    <property type="entry name" value="GAF"/>
</dbReference>
<keyword evidence="1" id="KW-0472">Membrane</keyword>
<keyword evidence="1" id="KW-0812">Transmembrane</keyword>
<evidence type="ECO:0000259" key="2">
    <source>
        <dbReference type="Pfam" id="PF13185"/>
    </source>
</evidence>
<protein>
    <submittedName>
        <fullName evidence="3">GAF domain-containing protein</fullName>
    </submittedName>
</protein>
<dbReference type="InterPro" id="IPR029016">
    <property type="entry name" value="GAF-like_dom_sf"/>
</dbReference>
<sequence length="480" mass="55594">MKIMTIKLSTLNLSTLLLLGMMTVLLTGSVIYMQQTLQEKDDILEEQARIRQLGIDFINAMEYLTDEARKFVMTYDERHIQRYAEEVYFIQTREKVLNIVNTLRATKEEIDLLATIKQTSDLLKEKDIHAMRLVLTSLNMPVIGIPEEISNYPLTDIERLAEAGDKLNIARTLLFDRQYDTLKQQIIQPIKRFQLLVNQRITQEINLAHAKVKKAIIILISIAILIPFSVLILLFIFWKQVSLPISNYIHALKKHTDKTTEFTLHPQGIRELHLLADAFNQQLQDNHEQLQKNRQLMQESQQNNRMLIKQDWLKTGQTQLNNLLVGEQDEVRLARHILQFLLNYLDLQSGLFYLSDMQTVPQFKLIASEGGLLRHQLDNLIPLGQGLVGQAALEQKIIFLTHSFIDNPFITKELQEITPAHFLAVPFMYENQLKGVVSLGAMVEFNELQVEFLEQIMPNMGIIFHTIQTNLRLKVAMHNH</sequence>
<feature type="domain" description="GAF" evidence="2">
    <location>
        <begin position="328"/>
        <end position="464"/>
    </location>
</feature>
<keyword evidence="1" id="KW-1133">Transmembrane helix</keyword>
<dbReference type="AlphaFoldDB" id="A0A2N9YA08"/>
<feature type="transmembrane region" description="Helical" evidence="1">
    <location>
        <begin position="215"/>
        <end position="238"/>
    </location>
</feature>
<dbReference type="Pfam" id="PF13185">
    <property type="entry name" value="GAF_2"/>
    <property type="match status" value="1"/>
</dbReference>
<dbReference type="STRING" id="288004.AL038_05585"/>
<keyword evidence="4" id="KW-1185">Reference proteome</keyword>
<evidence type="ECO:0000313" key="3">
    <source>
        <dbReference type="EMBL" id="AUI67303.2"/>
    </source>
</evidence>
<reference evidence="4" key="1">
    <citation type="submission" date="2016-12" db="EMBL/GenBank/DDBJ databases">
        <title>Complete Genome Sequence of Beggiatoa leptomitiformis D-401.</title>
        <authorList>
            <person name="Fomenkov A."/>
            <person name="Vincze T."/>
            <person name="Grabovich M."/>
            <person name="Anton B.P."/>
            <person name="Dubinina G."/>
            <person name="Orlova M."/>
            <person name="Belousova E."/>
            <person name="Roberts R.J."/>
        </authorList>
    </citation>
    <scope>NUCLEOTIDE SEQUENCE [LARGE SCALE GENOMIC DNA]</scope>
    <source>
        <strain evidence="4">D-401</strain>
    </source>
</reference>